<dbReference type="Pfam" id="PF17326">
    <property type="entry name" value="DUF5365"/>
    <property type="match status" value="1"/>
</dbReference>
<sequence>MKIITASTPEQQEYVMHMTNHLYQNIFPYFFNKDHMASLHHSGVMNAQGIEEYSLQDILEVTAALQTIEAVLECLLEGNDELHHAERFEENRRILEKRNWYFPFYYTDFKESLTGNMFKQVKPDNDWIL</sequence>
<proteinExistence type="predicted"/>
<keyword evidence="2" id="KW-1185">Reference proteome</keyword>
<dbReference type="EMBL" id="JBHLTP010000003">
    <property type="protein sequence ID" value="MFC0523243.1"/>
    <property type="molecule type" value="Genomic_DNA"/>
</dbReference>
<dbReference type="InterPro" id="IPR020355">
    <property type="entry name" value="Uncharacterised_YhcU"/>
</dbReference>
<protein>
    <submittedName>
        <fullName evidence="1">DUF5365 family protein</fullName>
    </submittedName>
</protein>
<comment type="caution">
    <text evidence="1">The sequence shown here is derived from an EMBL/GenBank/DDBJ whole genome shotgun (WGS) entry which is preliminary data.</text>
</comment>
<gene>
    <name evidence="1" type="ORF">ACFFGV_06490</name>
</gene>
<evidence type="ECO:0000313" key="1">
    <source>
        <dbReference type="EMBL" id="MFC0523243.1"/>
    </source>
</evidence>
<dbReference type="RefSeq" id="WP_377345785.1">
    <property type="nucleotide sequence ID" value="NZ_JBHLTP010000003.1"/>
</dbReference>
<dbReference type="Proteomes" id="UP001589836">
    <property type="component" value="Unassembled WGS sequence"/>
</dbReference>
<organism evidence="1 2">
    <name type="scientific">Pontibacillus salicampi</name>
    <dbReference type="NCBI Taxonomy" id="1449801"/>
    <lineage>
        <taxon>Bacteria</taxon>
        <taxon>Bacillati</taxon>
        <taxon>Bacillota</taxon>
        <taxon>Bacilli</taxon>
        <taxon>Bacillales</taxon>
        <taxon>Bacillaceae</taxon>
        <taxon>Pontibacillus</taxon>
    </lineage>
</organism>
<reference evidence="1 2" key="1">
    <citation type="submission" date="2024-09" db="EMBL/GenBank/DDBJ databases">
        <authorList>
            <person name="Sun Q."/>
            <person name="Mori K."/>
        </authorList>
    </citation>
    <scope>NUCLEOTIDE SEQUENCE [LARGE SCALE GENOMIC DNA]</scope>
    <source>
        <strain evidence="1 2">NCAIM B.02529</strain>
    </source>
</reference>
<accession>A0ABV6LLT6</accession>
<evidence type="ECO:0000313" key="2">
    <source>
        <dbReference type="Proteomes" id="UP001589836"/>
    </source>
</evidence>
<name>A0ABV6LLT6_9BACI</name>